<proteinExistence type="predicted"/>
<gene>
    <name evidence="1" type="ORF">AUC31_15865</name>
</gene>
<organism evidence="1 2">
    <name type="scientific">Planococcus rifietoensis</name>
    <dbReference type="NCBI Taxonomy" id="200991"/>
    <lineage>
        <taxon>Bacteria</taxon>
        <taxon>Bacillati</taxon>
        <taxon>Bacillota</taxon>
        <taxon>Bacilli</taxon>
        <taxon>Bacillales</taxon>
        <taxon>Caryophanaceae</taxon>
        <taxon>Planococcus</taxon>
    </lineage>
</organism>
<dbReference type="Proteomes" id="UP000067683">
    <property type="component" value="Chromosome"/>
</dbReference>
<dbReference type="AlphaFoldDB" id="A0A0U2ZKP1"/>
<name>A0A0U2ZKP1_9BACL</name>
<dbReference type="EMBL" id="CP013659">
    <property type="protein sequence ID" value="ALS76593.1"/>
    <property type="molecule type" value="Genomic_DNA"/>
</dbReference>
<sequence>MTVNHGGRLQPAYFKSYLTLIMSSRECSLDCAKEYTINTFFRGNPELYGRESSNSFKEAVNSMRG</sequence>
<dbReference type="STRING" id="200991.AUC31_15865"/>
<evidence type="ECO:0000313" key="1">
    <source>
        <dbReference type="EMBL" id="ALS76593.1"/>
    </source>
</evidence>
<protein>
    <recommendedName>
        <fullName evidence="3">Transposase InsH N-terminal domain-containing protein</fullName>
    </recommendedName>
</protein>
<dbReference type="KEGG" id="prt:AUC31_15865"/>
<evidence type="ECO:0000313" key="2">
    <source>
        <dbReference type="Proteomes" id="UP000067683"/>
    </source>
</evidence>
<accession>A0A0U2ZKP1</accession>
<reference evidence="1" key="1">
    <citation type="submission" date="2016-01" db="EMBL/GenBank/DDBJ databases">
        <title>Complete genome of Planococcus rifietoensis type strain M8.</title>
        <authorList>
            <person name="See-Too W.S."/>
        </authorList>
    </citation>
    <scope>NUCLEOTIDE SEQUENCE [LARGE SCALE GENOMIC DNA]</scope>
    <source>
        <strain evidence="1">M8</strain>
    </source>
</reference>
<evidence type="ECO:0008006" key="3">
    <source>
        <dbReference type="Google" id="ProtNLM"/>
    </source>
</evidence>
<keyword evidence="2" id="KW-1185">Reference proteome</keyword>